<keyword evidence="1" id="KW-0472">Membrane</keyword>
<feature type="transmembrane region" description="Helical" evidence="1">
    <location>
        <begin position="119"/>
        <end position="143"/>
    </location>
</feature>
<sequence>MSPPREGWRRAALRTFSGAGLVLGTLFLAASLTPSLVPRGAVVQGLLSGVSLAAGYGIGVLLRAGWMALQLPTPAGRLRSLGMVAMVAACGVVIAVAVWRAGVWQNRLRALMEMPPLEVIHPFTVLGVSLVVFLLLLGIARLVRGTWRRLTRWLARHLPGPQAALIALVATALLFWSIGSGVLVNGAMRAFDAAYAQLDARFDAQSPRPTDPLKAGGPGSLLTWEGLGRAGREMIAAGPDAALIAEMTGGPAQEPLRVYVGLNSAEGPAERAALALAELIRIGGFERSTLVIATPTGTGWIDPESQTALEYLLRGDVATVSVQYSYLASWLALLADPAYGVETARAVFAAIYGHWTALPPDSRPQLYLHGLSLGAFNSDLSHDLYQVIGDPHAGALWVGPPFPSRTWAAVTQARNPGTPPWLPSFRDGAVIRFTAQTNHLNTVTTAWGPYRVIFLQYASDAITFYDPHALWRRPAWMRPPLGPDVSPDLVWVPVVTFLQLTIDLMTAVLPPMGFGHVYAFGHYLDGWVGLTDAPGWTSEEIEGLKARVAARQADNDG</sequence>
<evidence type="ECO:0000256" key="1">
    <source>
        <dbReference type="SAM" id="Phobius"/>
    </source>
</evidence>
<dbReference type="RefSeq" id="WP_201158380.1">
    <property type="nucleotide sequence ID" value="NZ_NHSD01000314.1"/>
</dbReference>
<dbReference type="Proteomes" id="UP000706333">
    <property type="component" value="Unassembled WGS sequence"/>
</dbReference>
<dbReference type="AlphaFoldDB" id="A0A934WKJ3"/>
<feature type="transmembrane region" description="Helical" evidence="1">
    <location>
        <begin position="81"/>
        <end position="99"/>
    </location>
</feature>
<dbReference type="EMBL" id="NHSD01000314">
    <property type="protein sequence ID" value="MBK5928618.1"/>
    <property type="molecule type" value="Genomic_DNA"/>
</dbReference>
<feature type="domain" description="Alpha/beta-hydrolase N-terminal" evidence="3">
    <location>
        <begin position="32"/>
        <end position="239"/>
    </location>
</feature>
<reference evidence="4" key="2">
    <citation type="journal article" date="2020" name="Microorganisms">
        <title>Osmotic Adaptation and Compatible Solute Biosynthesis of Phototrophic Bacteria as Revealed from Genome Analyses.</title>
        <authorList>
            <person name="Imhoff J.F."/>
            <person name="Rahn T."/>
            <person name="Kunzel S."/>
            <person name="Keller A."/>
            <person name="Neulinger S.C."/>
        </authorList>
    </citation>
    <scope>NUCLEOTIDE SEQUENCE</scope>
    <source>
        <strain evidence="4">LMG 28126</strain>
    </source>
</reference>
<accession>A0A934WKJ3</accession>
<dbReference type="InterPro" id="IPR027788">
    <property type="entry name" value="Alpha/beta-hydrolase_N_dom"/>
</dbReference>
<keyword evidence="5" id="KW-1185">Reference proteome</keyword>
<protein>
    <recommendedName>
        <fullName evidence="6">Alpha/beta-hydrolase family protein</fullName>
    </recommendedName>
</protein>
<evidence type="ECO:0008006" key="6">
    <source>
        <dbReference type="Google" id="ProtNLM"/>
    </source>
</evidence>
<evidence type="ECO:0000259" key="3">
    <source>
        <dbReference type="Pfam" id="PF15420"/>
    </source>
</evidence>
<dbReference type="InterPro" id="IPR027787">
    <property type="entry name" value="Alpha/beta-hydrolase_catalytic"/>
</dbReference>
<evidence type="ECO:0000259" key="2">
    <source>
        <dbReference type="Pfam" id="PF10081"/>
    </source>
</evidence>
<dbReference type="Pfam" id="PF15420">
    <property type="entry name" value="Abhydrolase_9_N"/>
    <property type="match status" value="1"/>
</dbReference>
<organism evidence="4 5">
    <name type="scientific">Rhodobaculum claviforme</name>
    <dbReference type="NCBI Taxonomy" id="1549854"/>
    <lineage>
        <taxon>Bacteria</taxon>
        <taxon>Pseudomonadati</taxon>
        <taxon>Pseudomonadota</taxon>
        <taxon>Alphaproteobacteria</taxon>
        <taxon>Rhodobacterales</taxon>
        <taxon>Paracoccaceae</taxon>
        <taxon>Rhodobaculum</taxon>
    </lineage>
</organism>
<feature type="domain" description="Alpha/beta-hydrolase catalytic" evidence="2">
    <location>
        <begin position="256"/>
        <end position="542"/>
    </location>
</feature>
<evidence type="ECO:0000313" key="4">
    <source>
        <dbReference type="EMBL" id="MBK5928618.1"/>
    </source>
</evidence>
<proteinExistence type="predicted"/>
<feature type="transmembrane region" description="Helical" evidence="1">
    <location>
        <begin position="45"/>
        <end position="69"/>
    </location>
</feature>
<feature type="transmembrane region" description="Helical" evidence="1">
    <location>
        <begin position="163"/>
        <end position="184"/>
    </location>
</feature>
<dbReference type="InterPro" id="IPR012037">
    <property type="entry name" value="Alpha/beta-hydrolase_fam"/>
</dbReference>
<name>A0A934WKJ3_9RHOB</name>
<keyword evidence="1" id="KW-1133">Transmembrane helix</keyword>
<comment type="caution">
    <text evidence="4">The sequence shown here is derived from an EMBL/GenBank/DDBJ whole genome shotgun (WGS) entry which is preliminary data.</text>
</comment>
<evidence type="ECO:0000313" key="5">
    <source>
        <dbReference type="Proteomes" id="UP000706333"/>
    </source>
</evidence>
<keyword evidence="1" id="KW-0812">Transmembrane</keyword>
<dbReference type="Pfam" id="PF10081">
    <property type="entry name" value="Abhydrolase_9"/>
    <property type="match status" value="1"/>
</dbReference>
<feature type="transmembrane region" description="Helical" evidence="1">
    <location>
        <begin position="12"/>
        <end position="33"/>
    </location>
</feature>
<dbReference type="PIRSF" id="PIRSF007542">
    <property type="entry name" value="UCP007542"/>
    <property type="match status" value="1"/>
</dbReference>
<reference evidence="4" key="1">
    <citation type="submission" date="2017-05" db="EMBL/GenBank/DDBJ databases">
        <authorList>
            <person name="Imhoff J.F."/>
            <person name="Rahn T."/>
            <person name="Kuenzel S."/>
            <person name="Neulinger S.C."/>
        </authorList>
    </citation>
    <scope>NUCLEOTIDE SEQUENCE</scope>
    <source>
        <strain evidence="4">LMG 28126</strain>
    </source>
</reference>
<gene>
    <name evidence="4" type="ORF">CCR87_14970</name>
</gene>